<evidence type="ECO:0000313" key="2">
    <source>
        <dbReference type="EMBL" id="NNH22777.1"/>
    </source>
</evidence>
<name>A0A849BP07_9ACTN</name>
<sequence>MPSTADRSPTPTEHLGRVSPTGYAHVRVTVTDIARSRAFYDAVFGWDVAFEVPEDADEATREQLGFLFGGVIYAFGGGLFGLRPVAPGGDRFDEDRVGLDHVSFTVAQRSELDAAAEVLDRLGVAHEPVKDVGGYSILEFRDPDGIALELTALTG</sequence>
<evidence type="ECO:0000259" key="1">
    <source>
        <dbReference type="PROSITE" id="PS51819"/>
    </source>
</evidence>
<comment type="caution">
    <text evidence="2">The sequence shown here is derived from an EMBL/GenBank/DDBJ whole genome shotgun (WGS) entry which is preliminary data.</text>
</comment>
<dbReference type="SUPFAM" id="SSF54593">
    <property type="entry name" value="Glyoxalase/Bleomycin resistance protein/Dihydroxybiphenyl dioxygenase"/>
    <property type="match status" value="1"/>
</dbReference>
<keyword evidence="3" id="KW-1185">Reference proteome</keyword>
<proteinExistence type="predicted"/>
<dbReference type="EMBL" id="JABEMA010000068">
    <property type="protein sequence ID" value="NNH22777.1"/>
    <property type="molecule type" value="Genomic_DNA"/>
</dbReference>
<accession>A0A849BP07</accession>
<evidence type="ECO:0000313" key="3">
    <source>
        <dbReference type="Proteomes" id="UP000555552"/>
    </source>
</evidence>
<dbReference type="AlphaFoldDB" id="A0A849BP07"/>
<dbReference type="InterPro" id="IPR037523">
    <property type="entry name" value="VOC_core"/>
</dbReference>
<dbReference type="InterPro" id="IPR029068">
    <property type="entry name" value="Glyas_Bleomycin-R_OHBP_Dase"/>
</dbReference>
<dbReference type="Proteomes" id="UP000555552">
    <property type="component" value="Unassembled WGS sequence"/>
</dbReference>
<feature type="domain" description="VOC" evidence="1">
    <location>
        <begin position="22"/>
        <end position="153"/>
    </location>
</feature>
<protein>
    <submittedName>
        <fullName evidence="2">VOC family protein</fullName>
    </submittedName>
</protein>
<dbReference type="Gene3D" id="3.10.180.10">
    <property type="entry name" value="2,3-Dihydroxybiphenyl 1,2-Dioxygenase, domain 1"/>
    <property type="match status" value="1"/>
</dbReference>
<reference evidence="2 3" key="1">
    <citation type="submission" date="2020-05" db="EMBL/GenBank/DDBJ databases">
        <title>MicrobeNet Type strains.</title>
        <authorList>
            <person name="Nicholson A.C."/>
        </authorList>
    </citation>
    <scope>NUCLEOTIDE SEQUENCE [LARGE SCALE GENOMIC DNA]</scope>
    <source>
        <strain evidence="2 3">JCM 14547</strain>
    </source>
</reference>
<dbReference type="PROSITE" id="PS51819">
    <property type="entry name" value="VOC"/>
    <property type="match status" value="1"/>
</dbReference>
<dbReference type="CDD" id="cd06587">
    <property type="entry name" value="VOC"/>
    <property type="match status" value="1"/>
</dbReference>
<dbReference type="RefSeq" id="WP_212770665.1">
    <property type="nucleotide sequence ID" value="NZ_BAAANP010000037.1"/>
</dbReference>
<organism evidence="2 3">
    <name type="scientific">Pseudokineococcus marinus</name>
    <dbReference type="NCBI Taxonomy" id="351215"/>
    <lineage>
        <taxon>Bacteria</taxon>
        <taxon>Bacillati</taxon>
        <taxon>Actinomycetota</taxon>
        <taxon>Actinomycetes</taxon>
        <taxon>Kineosporiales</taxon>
        <taxon>Kineosporiaceae</taxon>
        <taxon>Pseudokineococcus</taxon>
    </lineage>
</organism>
<gene>
    <name evidence="2" type="ORF">HLB09_06665</name>
</gene>
<dbReference type="InterPro" id="IPR004360">
    <property type="entry name" value="Glyas_Fos-R_dOase_dom"/>
</dbReference>
<dbReference type="Pfam" id="PF00903">
    <property type="entry name" value="Glyoxalase"/>
    <property type="match status" value="1"/>
</dbReference>